<organism evidence="1 2">
    <name type="scientific">Gluconacetobacter sacchari</name>
    <dbReference type="NCBI Taxonomy" id="92759"/>
    <lineage>
        <taxon>Bacteria</taxon>
        <taxon>Pseudomonadati</taxon>
        <taxon>Pseudomonadota</taxon>
        <taxon>Alphaproteobacteria</taxon>
        <taxon>Acetobacterales</taxon>
        <taxon>Acetobacteraceae</taxon>
        <taxon>Gluconacetobacter</taxon>
    </lineage>
</organism>
<reference evidence="1 2" key="1">
    <citation type="submission" date="2020-04" db="EMBL/GenBank/DDBJ databases">
        <title>Description of novel Gluconacetobacter.</title>
        <authorList>
            <person name="Sombolestani A."/>
        </authorList>
    </citation>
    <scope>NUCLEOTIDE SEQUENCE [LARGE SCALE GENOMIC DNA]</scope>
    <source>
        <strain evidence="1 2">LMG 19747</strain>
    </source>
</reference>
<sequence length="83" mass="8604">MLHVEALPQANGIPDQGKAYAILYRSTNGVDGTSPNEVSGAVMKYATLKLPMPVFIGTGSADIDVSPDQQLALAKDACAAEAK</sequence>
<comment type="caution">
    <text evidence="1">The sequence shown here is derived from an EMBL/GenBank/DDBJ whole genome shotgun (WGS) entry which is preliminary data.</text>
</comment>
<proteinExistence type="predicted"/>
<dbReference type="AlphaFoldDB" id="A0A7W4I9L1"/>
<dbReference type="EMBL" id="JABEQJ010000001">
    <property type="protein sequence ID" value="MBB2158796.1"/>
    <property type="molecule type" value="Genomic_DNA"/>
</dbReference>
<dbReference type="Proteomes" id="UP000589085">
    <property type="component" value="Unassembled WGS sequence"/>
</dbReference>
<evidence type="ECO:0000313" key="1">
    <source>
        <dbReference type="EMBL" id="MBB2158796.1"/>
    </source>
</evidence>
<dbReference type="RefSeq" id="WP_182995653.1">
    <property type="nucleotide sequence ID" value="NZ_JABEQJ010000001.1"/>
</dbReference>
<accession>A0A7W4I9L1</accession>
<name>A0A7W4I9L1_9PROT</name>
<gene>
    <name evidence="1" type="ORF">HLH48_01145</name>
</gene>
<evidence type="ECO:0000313" key="2">
    <source>
        <dbReference type="Proteomes" id="UP000589085"/>
    </source>
</evidence>
<protein>
    <submittedName>
        <fullName evidence="1">Uncharacterized protein</fullName>
    </submittedName>
</protein>